<comment type="caution">
    <text evidence="1">The sequence shown here is derived from an EMBL/GenBank/DDBJ whole genome shotgun (WGS) entry which is preliminary data.</text>
</comment>
<organism evidence="1 2">
    <name type="scientific">Trichinella britovi</name>
    <name type="common">Parasitic roundworm</name>
    <dbReference type="NCBI Taxonomy" id="45882"/>
    <lineage>
        <taxon>Eukaryota</taxon>
        <taxon>Metazoa</taxon>
        <taxon>Ecdysozoa</taxon>
        <taxon>Nematoda</taxon>
        <taxon>Enoplea</taxon>
        <taxon>Dorylaimia</taxon>
        <taxon>Trichinellida</taxon>
        <taxon>Trichinellidae</taxon>
        <taxon>Trichinella</taxon>
    </lineage>
</organism>
<dbReference type="AlphaFoldDB" id="A0A0V1DCU6"/>
<dbReference type="EMBL" id="JYDI01000012">
    <property type="protein sequence ID" value="KRY59497.1"/>
    <property type="molecule type" value="Genomic_DNA"/>
</dbReference>
<protein>
    <submittedName>
        <fullName evidence="1">Uncharacterized protein</fullName>
    </submittedName>
</protein>
<proteinExistence type="predicted"/>
<keyword evidence="2" id="KW-1185">Reference proteome</keyword>
<evidence type="ECO:0000313" key="1">
    <source>
        <dbReference type="EMBL" id="KRY59497.1"/>
    </source>
</evidence>
<gene>
    <name evidence="1" type="ORF">T03_16021</name>
</gene>
<reference evidence="1 2" key="1">
    <citation type="submission" date="2015-01" db="EMBL/GenBank/DDBJ databases">
        <title>Evolution of Trichinella species and genotypes.</title>
        <authorList>
            <person name="Korhonen P.K."/>
            <person name="Edoardo P."/>
            <person name="Giuseppe L.R."/>
            <person name="Gasser R.B."/>
        </authorList>
    </citation>
    <scope>NUCLEOTIDE SEQUENCE [LARGE SCALE GENOMIC DNA]</scope>
    <source>
        <strain evidence="1">ISS120</strain>
    </source>
</reference>
<name>A0A0V1DCU6_TRIBR</name>
<evidence type="ECO:0000313" key="2">
    <source>
        <dbReference type="Proteomes" id="UP000054653"/>
    </source>
</evidence>
<sequence>MNIATAAAWWIHCFSERTATPRVASGFMSQLPDIRFDGENHILGTGPQGPSKVAETKCAVRLVHLPTQSVRLGSRNEVAETKCAVRLVHLPTQSVRLGSRNEVAETKCAVRLVHLPTQSVRLGSRNEVAETKCAVRLVHLPTQSVRLGSRNEVAETKCAVRLVHLPTQSVRLGSRNEVCRSLSASPDSIPPLLRYGRIVPIALIFNSDNITSRS</sequence>
<accession>A0A0V1DCU6</accession>
<dbReference type="Proteomes" id="UP000054653">
    <property type="component" value="Unassembled WGS sequence"/>
</dbReference>